<proteinExistence type="inferred from homology"/>
<evidence type="ECO:0000256" key="1">
    <source>
        <dbReference type="ARBA" id="ARBA00006594"/>
    </source>
</evidence>
<accession>A0A8S5LAE0</accession>
<reference evidence="5" key="1">
    <citation type="journal article" date="2021" name="Proc. Natl. Acad. Sci. U.S.A.">
        <title>A Catalog of Tens of Thousands of Viruses from Human Metagenomes Reveals Hidden Associations with Chronic Diseases.</title>
        <authorList>
            <person name="Tisza M.J."/>
            <person name="Buck C.B."/>
        </authorList>
    </citation>
    <scope>NUCLEOTIDE SEQUENCE</scope>
    <source>
        <strain evidence="5">CtFNZ2</strain>
    </source>
</reference>
<dbReference type="Gene3D" id="3.40.50.150">
    <property type="entry name" value="Vaccinia Virus protein VP39"/>
    <property type="match status" value="1"/>
</dbReference>
<dbReference type="Pfam" id="PF02195">
    <property type="entry name" value="ParB_N"/>
    <property type="match status" value="1"/>
</dbReference>
<sequence>MEIEMLKVADLIEYKNNAKLHPQEQIDQIIESINQFGFNDPIAVDENNIIIEGHGRLYALQEMGVDKVPCIRLSHLTEEQKKAYILIHNKTTMNTDFDMNLLSIELENIMNIDMSDFGFDFEIEDEEVVEDDYELEEEALENEPKSKLGDIYQLGNHFLMCGDSTDFIQVKKLVGEAEIDLLVTDPPYNVAYEGKTEDALTIENDSMDDKKFRAFLVDAFSCADGVLKPGGAFYIWHADSEGYNFRGACRDVGWDVRQCLIWNKNQMVLGRQDYQWKHEPCLYGWKSGAGHYFVNDRSLVTVIEDKDNLNDLTKGELINIILEIRNDTSSTIINEVKPQRNGIHPTMKPVKLMERLIRNSSQKGENVLDLFNGGGATLIACEQNGRNYFGMELDPRYVDATIDRWEKFTGKQAIKVNE</sequence>
<evidence type="ECO:0000259" key="4">
    <source>
        <dbReference type="SMART" id="SM00470"/>
    </source>
</evidence>
<dbReference type="GO" id="GO:0032259">
    <property type="term" value="P:methylation"/>
    <property type="evidence" value="ECO:0007669"/>
    <property type="project" value="UniProtKB-KW"/>
</dbReference>
<dbReference type="PRINTS" id="PR00508">
    <property type="entry name" value="S21N4MTFRASE"/>
</dbReference>
<keyword evidence="3" id="KW-0808">Transferase</keyword>
<dbReference type="GO" id="GO:0003677">
    <property type="term" value="F:DNA binding"/>
    <property type="evidence" value="ECO:0007669"/>
    <property type="project" value="InterPro"/>
</dbReference>
<dbReference type="EMBL" id="BK014663">
    <property type="protein sequence ID" value="DAD66839.1"/>
    <property type="molecule type" value="Genomic_DNA"/>
</dbReference>
<protein>
    <submittedName>
        <fullName evidence="5">Adenine specific DNA methyltransferase</fullName>
    </submittedName>
</protein>
<dbReference type="InterPro" id="IPR002052">
    <property type="entry name" value="DNA_methylase_N6_adenine_CS"/>
</dbReference>
<dbReference type="SUPFAM" id="SSF110849">
    <property type="entry name" value="ParB/Sulfiredoxin"/>
    <property type="match status" value="1"/>
</dbReference>
<dbReference type="SMART" id="SM00470">
    <property type="entry name" value="ParB"/>
    <property type="match status" value="1"/>
</dbReference>
<dbReference type="Gene3D" id="3.90.1530.10">
    <property type="entry name" value="Conserved hypothetical protein from pyrococcus furiosus pfu- 392566-001, ParB domain"/>
    <property type="match status" value="1"/>
</dbReference>
<keyword evidence="2 5" id="KW-0489">Methyltransferase</keyword>
<dbReference type="InterPro" id="IPR015840">
    <property type="entry name" value="DNA_MeTrfase_ParB"/>
</dbReference>
<dbReference type="InterPro" id="IPR001091">
    <property type="entry name" value="RM_Methyltransferase"/>
</dbReference>
<dbReference type="PIRSF" id="PIRSF036758">
    <property type="entry name" value="Aden_M_ParB"/>
    <property type="match status" value="1"/>
</dbReference>
<dbReference type="InterPro" id="IPR029063">
    <property type="entry name" value="SAM-dependent_MTases_sf"/>
</dbReference>
<feature type="domain" description="ParB-like N-terminal" evidence="4">
    <location>
        <begin position="4"/>
        <end position="90"/>
    </location>
</feature>
<name>A0A8S5LAE0_9CAUD</name>
<dbReference type="GO" id="GO:0008170">
    <property type="term" value="F:N-methyltransferase activity"/>
    <property type="evidence" value="ECO:0007669"/>
    <property type="project" value="InterPro"/>
</dbReference>
<evidence type="ECO:0000256" key="3">
    <source>
        <dbReference type="ARBA" id="ARBA00022679"/>
    </source>
</evidence>
<dbReference type="InterPro" id="IPR003115">
    <property type="entry name" value="ParB_N"/>
</dbReference>
<dbReference type="InterPro" id="IPR002941">
    <property type="entry name" value="DNA_methylase_N4/N6"/>
</dbReference>
<dbReference type="PROSITE" id="PS00092">
    <property type="entry name" value="N6_MTASE"/>
    <property type="match status" value="1"/>
</dbReference>
<dbReference type="SUPFAM" id="SSF53335">
    <property type="entry name" value="S-adenosyl-L-methionine-dependent methyltransferases"/>
    <property type="match status" value="1"/>
</dbReference>
<comment type="similarity">
    <text evidence="1">Belongs to the N(4)/N(6)-methyltransferase family.</text>
</comment>
<dbReference type="InterPro" id="IPR036086">
    <property type="entry name" value="ParB/Sulfiredoxin_sf"/>
</dbReference>
<organism evidence="5">
    <name type="scientific">Siphoviridae sp. ctFNZ2</name>
    <dbReference type="NCBI Taxonomy" id="2823572"/>
    <lineage>
        <taxon>Viruses</taxon>
        <taxon>Duplodnaviria</taxon>
        <taxon>Heunggongvirae</taxon>
        <taxon>Uroviricota</taxon>
        <taxon>Caudoviricetes</taxon>
    </lineage>
</organism>
<dbReference type="Pfam" id="PF01555">
    <property type="entry name" value="N6_N4_Mtase"/>
    <property type="match status" value="1"/>
</dbReference>
<dbReference type="CDD" id="cd16403">
    <property type="entry name" value="ParB_N_like_MT"/>
    <property type="match status" value="1"/>
</dbReference>
<evidence type="ECO:0000313" key="5">
    <source>
        <dbReference type="EMBL" id="DAD66839.1"/>
    </source>
</evidence>
<evidence type="ECO:0000256" key="2">
    <source>
        <dbReference type="ARBA" id="ARBA00022603"/>
    </source>
</evidence>